<dbReference type="InterPro" id="IPR005999">
    <property type="entry name" value="Glycerol_kin"/>
</dbReference>
<comment type="similarity">
    <text evidence="2 10 11">Belongs to the FGGY kinase family.</text>
</comment>
<feature type="binding site" evidence="10">
    <location>
        <position position="82"/>
    </location>
    <ligand>
        <name>glycerol</name>
        <dbReference type="ChEBI" id="CHEBI:17754"/>
    </ligand>
</feature>
<dbReference type="InterPro" id="IPR000577">
    <property type="entry name" value="Carb_kinase_FGGY"/>
</dbReference>
<feature type="binding site" evidence="10">
    <location>
        <position position="12"/>
    </location>
    <ligand>
        <name>sn-glycerol 3-phosphate</name>
        <dbReference type="ChEBI" id="CHEBI:57597"/>
    </ligand>
</feature>
<name>A0A6H9YHB5_9ACTN</name>
<feature type="binding site" evidence="10">
    <location>
        <position position="14"/>
    </location>
    <ligand>
        <name>ATP</name>
        <dbReference type="ChEBI" id="CHEBI:30616"/>
    </ligand>
</feature>
<keyword evidence="7 10" id="KW-0067">ATP-binding</keyword>
<feature type="binding site" evidence="10">
    <location>
        <position position="83"/>
    </location>
    <ligand>
        <name>sn-glycerol 3-phosphate</name>
        <dbReference type="ChEBI" id="CHEBI:57597"/>
    </ligand>
</feature>
<dbReference type="UniPathway" id="UPA00618">
    <property type="reaction ID" value="UER00672"/>
</dbReference>
<feature type="binding site" evidence="10">
    <location>
        <position position="420"/>
    </location>
    <ligand>
        <name>ADP</name>
        <dbReference type="ChEBI" id="CHEBI:456216"/>
    </ligand>
</feature>
<dbReference type="AlphaFoldDB" id="A0A6H9YHB5"/>
<dbReference type="PROSITE" id="PS00933">
    <property type="entry name" value="FGGY_KINASES_1"/>
    <property type="match status" value="1"/>
</dbReference>
<evidence type="ECO:0000256" key="11">
    <source>
        <dbReference type="RuleBase" id="RU003733"/>
    </source>
</evidence>
<dbReference type="PIRSF" id="PIRSF000538">
    <property type="entry name" value="GlpK"/>
    <property type="match status" value="1"/>
</dbReference>
<feature type="binding site" evidence="10">
    <location>
        <position position="134"/>
    </location>
    <ligand>
        <name>sn-glycerol 3-phosphate</name>
        <dbReference type="ChEBI" id="CHEBI:57597"/>
    </ligand>
</feature>
<evidence type="ECO:0000256" key="7">
    <source>
        <dbReference type="ARBA" id="ARBA00022840"/>
    </source>
</evidence>
<feature type="binding site" evidence="10">
    <location>
        <position position="16"/>
    </location>
    <ligand>
        <name>ADP</name>
        <dbReference type="ChEBI" id="CHEBI:456216"/>
    </ligand>
</feature>
<keyword evidence="4 10" id="KW-0547">Nucleotide-binding</keyword>
<dbReference type="EC" id="2.7.1.30" evidence="10"/>
<dbReference type="CDD" id="cd07769">
    <property type="entry name" value="ASKHA_NBD_FGGY_GK"/>
    <property type="match status" value="1"/>
</dbReference>
<comment type="catalytic activity">
    <reaction evidence="8 10">
        <text>glycerol + ATP = sn-glycerol 3-phosphate + ADP + H(+)</text>
        <dbReference type="Rhea" id="RHEA:21644"/>
        <dbReference type="ChEBI" id="CHEBI:15378"/>
        <dbReference type="ChEBI" id="CHEBI:17754"/>
        <dbReference type="ChEBI" id="CHEBI:30616"/>
        <dbReference type="ChEBI" id="CHEBI:57597"/>
        <dbReference type="ChEBI" id="CHEBI:456216"/>
        <dbReference type="EC" id="2.7.1.30"/>
    </reaction>
</comment>
<evidence type="ECO:0000256" key="4">
    <source>
        <dbReference type="ARBA" id="ARBA00022741"/>
    </source>
</evidence>
<feature type="binding site" evidence="10">
    <location>
        <position position="315"/>
    </location>
    <ligand>
        <name>ATP</name>
        <dbReference type="ChEBI" id="CHEBI:30616"/>
    </ligand>
</feature>
<feature type="binding site" evidence="10">
    <location>
        <position position="271"/>
    </location>
    <ligand>
        <name>ADP</name>
        <dbReference type="ChEBI" id="CHEBI:456216"/>
    </ligand>
</feature>
<evidence type="ECO:0000259" key="12">
    <source>
        <dbReference type="Pfam" id="PF00370"/>
    </source>
</evidence>
<dbReference type="Pfam" id="PF00370">
    <property type="entry name" value="FGGY_N"/>
    <property type="match status" value="1"/>
</dbReference>
<protein>
    <recommendedName>
        <fullName evidence="10">Glycerol kinase</fullName>
        <ecNumber evidence="10">2.7.1.30</ecNumber>
    </recommendedName>
    <alternativeName>
        <fullName evidence="10">ATP:glycerol 3-phosphotransferase</fullName>
    </alternativeName>
    <alternativeName>
        <fullName evidence="10">Glycerokinase</fullName>
        <shortName evidence="10">GK</shortName>
    </alternativeName>
</protein>
<feature type="binding site" evidence="10">
    <location>
        <position position="319"/>
    </location>
    <ligand>
        <name>ATP</name>
        <dbReference type="ChEBI" id="CHEBI:30616"/>
    </ligand>
</feature>
<dbReference type="RefSeq" id="WP_151565469.1">
    <property type="nucleotide sequence ID" value="NZ_WBMT01000016.1"/>
</dbReference>
<dbReference type="SUPFAM" id="SSF53067">
    <property type="entry name" value="Actin-like ATPase domain"/>
    <property type="match status" value="2"/>
</dbReference>
<evidence type="ECO:0000313" key="14">
    <source>
        <dbReference type="EMBL" id="KAB2344441.1"/>
    </source>
</evidence>
<feature type="domain" description="Carbohydrate kinase FGGY C-terminal" evidence="13">
    <location>
        <begin position="266"/>
        <end position="455"/>
    </location>
</feature>
<dbReference type="GO" id="GO:0006072">
    <property type="term" value="P:glycerol-3-phosphate metabolic process"/>
    <property type="evidence" value="ECO:0007669"/>
    <property type="project" value="InterPro"/>
</dbReference>
<dbReference type="Gene3D" id="3.30.420.40">
    <property type="match status" value="2"/>
</dbReference>
<feature type="binding site" evidence="10">
    <location>
        <position position="134"/>
    </location>
    <ligand>
        <name>glycerol</name>
        <dbReference type="ChEBI" id="CHEBI:17754"/>
    </ligand>
</feature>
<keyword evidence="6 10" id="KW-0319">Glycerol metabolism</keyword>
<accession>A0A6H9YHB5</accession>
<organism evidence="14 15">
    <name type="scientific">Actinomadura rudentiformis</name>
    <dbReference type="NCBI Taxonomy" id="359158"/>
    <lineage>
        <taxon>Bacteria</taxon>
        <taxon>Bacillati</taxon>
        <taxon>Actinomycetota</taxon>
        <taxon>Actinomycetes</taxon>
        <taxon>Streptosporangiales</taxon>
        <taxon>Thermomonosporaceae</taxon>
        <taxon>Actinomadura</taxon>
    </lineage>
</organism>
<reference evidence="14 15" key="1">
    <citation type="submission" date="2019-09" db="EMBL/GenBank/DDBJ databases">
        <title>Actinomadura physcomitrii sp. nov., a novel actinomycete isolated from moss [Physcomitrium sphaericum (Ludw) Fuernr].</title>
        <authorList>
            <person name="Zhuang X."/>
            <person name="Liu C."/>
        </authorList>
    </citation>
    <scope>NUCLEOTIDE SEQUENCE [LARGE SCALE GENOMIC DNA]</scope>
    <source>
        <strain evidence="14 15">HMC1</strain>
    </source>
</reference>
<evidence type="ECO:0000256" key="9">
    <source>
        <dbReference type="ARBA" id="ARBA00054633"/>
    </source>
</evidence>
<feature type="binding site" evidence="10">
    <location>
        <position position="82"/>
    </location>
    <ligand>
        <name>sn-glycerol 3-phosphate</name>
        <dbReference type="ChEBI" id="CHEBI:57597"/>
    </ligand>
</feature>
<evidence type="ECO:0000256" key="2">
    <source>
        <dbReference type="ARBA" id="ARBA00009156"/>
    </source>
</evidence>
<evidence type="ECO:0000256" key="6">
    <source>
        <dbReference type="ARBA" id="ARBA00022798"/>
    </source>
</evidence>
<dbReference type="HAMAP" id="MF_00186">
    <property type="entry name" value="Glycerol_kin"/>
    <property type="match status" value="1"/>
</dbReference>
<feature type="domain" description="Carbohydrate kinase FGGY N-terminal" evidence="12">
    <location>
        <begin position="4"/>
        <end position="256"/>
    </location>
</feature>
<evidence type="ECO:0000259" key="13">
    <source>
        <dbReference type="Pfam" id="PF02782"/>
    </source>
</evidence>
<evidence type="ECO:0000256" key="5">
    <source>
        <dbReference type="ARBA" id="ARBA00022777"/>
    </source>
</evidence>
<comment type="activity regulation">
    <text evidence="10">Inhibited by fructose 1,6-bisphosphate (FBP).</text>
</comment>
<dbReference type="InterPro" id="IPR043129">
    <property type="entry name" value="ATPase_NBD"/>
</dbReference>
<dbReference type="NCBIfam" id="TIGR01311">
    <property type="entry name" value="glycerol_kin"/>
    <property type="match status" value="1"/>
</dbReference>
<evidence type="ECO:0000256" key="1">
    <source>
        <dbReference type="ARBA" id="ARBA00005190"/>
    </source>
</evidence>
<comment type="pathway">
    <text evidence="1 10">Polyol metabolism; glycerol degradation via glycerol kinase pathway; sn-glycerol 3-phosphate from glycerol: step 1/1.</text>
</comment>
<evidence type="ECO:0000256" key="8">
    <source>
        <dbReference type="ARBA" id="ARBA00052101"/>
    </source>
</evidence>
<dbReference type="FunFam" id="3.30.420.40:FF:000007">
    <property type="entry name" value="Glycerol kinase"/>
    <property type="match status" value="1"/>
</dbReference>
<proteinExistence type="inferred from homology"/>
<evidence type="ECO:0000256" key="10">
    <source>
        <dbReference type="HAMAP-Rule" id="MF_00186"/>
    </source>
</evidence>
<dbReference type="Proteomes" id="UP000468735">
    <property type="component" value="Unassembled WGS sequence"/>
</dbReference>
<dbReference type="GO" id="GO:0005829">
    <property type="term" value="C:cytosol"/>
    <property type="evidence" value="ECO:0007669"/>
    <property type="project" value="TreeGrafter"/>
</dbReference>
<feature type="binding site" evidence="10">
    <location>
        <position position="315"/>
    </location>
    <ligand>
        <name>ADP</name>
        <dbReference type="ChEBI" id="CHEBI:456216"/>
    </ligand>
</feature>
<dbReference type="InterPro" id="IPR018483">
    <property type="entry name" value="Carb_kinase_FGGY_CS"/>
</dbReference>
<dbReference type="GO" id="GO:0004370">
    <property type="term" value="F:glycerol kinase activity"/>
    <property type="evidence" value="ECO:0007669"/>
    <property type="project" value="UniProtKB-UniRule"/>
</dbReference>
<feature type="binding site" evidence="10">
    <location>
        <position position="250"/>
    </location>
    <ligand>
        <name>glycerol</name>
        <dbReference type="ChEBI" id="CHEBI:17754"/>
    </ligand>
</feature>
<keyword evidence="15" id="KW-1185">Reference proteome</keyword>
<dbReference type="InterPro" id="IPR018485">
    <property type="entry name" value="FGGY_C"/>
</dbReference>
<dbReference type="EMBL" id="WBMT01000016">
    <property type="protein sequence ID" value="KAB2344441.1"/>
    <property type="molecule type" value="Genomic_DNA"/>
</dbReference>
<evidence type="ECO:0000313" key="15">
    <source>
        <dbReference type="Proteomes" id="UP000468735"/>
    </source>
</evidence>
<feature type="binding site" evidence="10">
    <location>
        <position position="12"/>
    </location>
    <ligand>
        <name>ADP</name>
        <dbReference type="ChEBI" id="CHEBI:456216"/>
    </ligand>
</feature>
<feature type="binding site" evidence="10">
    <location>
        <position position="12"/>
    </location>
    <ligand>
        <name>ATP</name>
        <dbReference type="ChEBI" id="CHEBI:30616"/>
    </ligand>
</feature>
<dbReference type="PANTHER" id="PTHR10196:SF69">
    <property type="entry name" value="GLYCEROL KINASE"/>
    <property type="match status" value="1"/>
</dbReference>
<keyword evidence="3 10" id="KW-0808">Transferase</keyword>
<dbReference type="GO" id="GO:0019563">
    <property type="term" value="P:glycerol catabolic process"/>
    <property type="evidence" value="ECO:0007669"/>
    <property type="project" value="UniProtKB-UniRule"/>
</dbReference>
<dbReference type="FunFam" id="3.30.420.40:FF:000008">
    <property type="entry name" value="Glycerol kinase"/>
    <property type="match status" value="1"/>
</dbReference>
<dbReference type="OrthoDB" id="9805576at2"/>
<feature type="binding site" evidence="10">
    <location>
        <position position="249"/>
    </location>
    <ligand>
        <name>glycerol</name>
        <dbReference type="ChEBI" id="CHEBI:17754"/>
    </ligand>
</feature>
<feature type="binding site" evidence="10">
    <location>
        <position position="249"/>
    </location>
    <ligand>
        <name>sn-glycerol 3-phosphate</name>
        <dbReference type="ChEBI" id="CHEBI:57597"/>
    </ligand>
</feature>
<dbReference type="PANTHER" id="PTHR10196">
    <property type="entry name" value="SUGAR KINASE"/>
    <property type="match status" value="1"/>
</dbReference>
<sequence>MADYVGAIDQGTTSTRFMIFDHGGNEIARHQLEHEQILPQAGWVEHNPTEIWERTRAVIQTALNKANLTSADLAALGITNQRETSLVWNKRTGRPYYNAIVWQDTRTDRIAAALDRDGRGDVIRRKAGLPPATYFSGGKIQWILENVEGVAEAAEAGDAIFGTTDTWIVWNLTGGTDGGVHVTDPTNASRTMLMDLETLDWDDELLSFFGIPRAMLPEIKPSSTPEPYGMTRADGPLGGEVPISGILGDQQAATVGQVCFSPGEAKNTYGTGNFLLLNTGTEPVRSKNGLLTTVCYQFGSDKPVYALEGSIAVTGSAVQWLRDQLGIISGASQSESLARQVEDNGGVYFVPAFSGLFAPYWRSDARGAIVGLSRFNTNAHLARATLESICYQTRDVVEAMRQDSGVTLDVLRVDGGVTANELCMQLQADILGVPVSKPVVAETTALGAAYAAGLAVGFWKNTDELKQNWNEDKRWQPEWTDEQRETGYAGWKKAVSRTLDWVDVP</sequence>
<dbReference type="NCBIfam" id="NF000756">
    <property type="entry name" value="PRK00047.1"/>
    <property type="match status" value="1"/>
</dbReference>
<feature type="binding site" evidence="10">
    <location>
        <position position="271"/>
    </location>
    <ligand>
        <name>ATP</name>
        <dbReference type="ChEBI" id="CHEBI:30616"/>
    </ligand>
</feature>
<dbReference type="InterPro" id="IPR018484">
    <property type="entry name" value="FGGY_N"/>
</dbReference>
<comment type="caution">
    <text evidence="14">The sequence shown here is derived from an EMBL/GenBank/DDBJ whole genome shotgun (WGS) entry which is preliminary data.</text>
</comment>
<dbReference type="GO" id="GO:0005524">
    <property type="term" value="F:ATP binding"/>
    <property type="evidence" value="ECO:0007669"/>
    <property type="project" value="UniProtKB-UniRule"/>
</dbReference>
<evidence type="ECO:0000256" key="3">
    <source>
        <dbReference type="ARBA" id="ARBA00022679"/>
    </source>
</evidence>
<feature type="binding site" evidence="10">
    <location>
        <position position="416"/>
    </location>
    <ligand>
        <name>ADP</name>
        <dbReference type="ChEBI" id="CHEBI:456216"/>
    </ligand>
</feature>
<feature type="binding site" evidence="10">
    <location>
        <position position="83"/>
    </location>
    <ligand>
        <name>glycerol</name>
        <dbReference type="ChEBI" id="CHEBI:17754"/>
    </ligand>
</feature>
<gene>
    <name evidence="10 14" type="primary">glpK</name>
    <name evidence="14" type="ORF">F8566_31420</name>
</gene>
<keyword evidence="5 10" id="KW-0418">Kinase</keyword>
<dbReference type="Pfam" id="PF02782">
    <property type="entry name" value="FGGY_C"/>
    <property type="match status" value="1"/>
</dbReference>
<feature type="binding site" evidence="10">
    <location>
        <position position="13"/>
    </location>
    <ligand>
        <name>ATP</name>
        <dbReference type="ChEBI" id="CHEBI:30616"/>
    </ligand>
</feature>
<comment type="function">
    <text evidence="9 10">Key enzyme in the regulation of glycerol uptake and metabolism. Catalyzes the phosphorylation of glycerol to yield sn-glycerol 3-phosphate.</text>
</comment>
<feature type="binding site" evidence="10">
    <location>
        <position position="416"/>
    </location>
    <ligand>
        <name>ATP</name>
        <dbReference type="ChEBI" id="CHEBI:30616"/>
    </ligand>
</feature>
<dbReference type="PROSITE" id="PS00445">
    <property type="entry name" value="FGGY_KINASES_2"/>
    <property type="match status" value="1"/>
</dbReference>